<gene>
    <name evidence="2" type="ORF">CCGE525_30830</name>
</gene>
<protein>
    <submittedName>
        <fullName evidence="2">Uncharacterized protein</fullName>
    </submittedName>
</protein>
<keyword evidence="3" id="KW-1185">Reference proteome</keyword>
<dbReference type="RefSeq" id="WP_120708003.1">
    <property type="nucleotide sequence ID" value="NZ_CP032695.1"/>
</dbReference>
<feature type="transmembrane region" description="Helical" evidence="1">
    <location>
        <begin position="44"/>
        <end position="66"/>
    </location>
</feature>
<keyword evidence="1" id="KW-0812">Transmembrane</keyword>
<sequence length="67" mass="7467">MYARYGIQYLAQHLQQEQQLRASGRNDGVKEIDQAAPHSHDGRIFLRLACVIAVFSVGAAGVMQLMH</sequence>
<keyword evidence="1" id="KW-0472">Membrane</keyword>
<evidence type="ECO:0000313" key="3">
    <source>
        <dbReference type="Proteomes" id="UP000282195"/>
    </source>
</evidence>
<evidence type="ECO:0000256" key="1">
    <source>
        <dbReference type="SAM" id="Phobius"/>
    </source>
</evidence>
<name>A0A387G138_9HYPH</name>
<keyword evidence="1" id="KW-1133">Transmembrane helix</keyword>
<geneLocation type="plasmid" evidence="3">
    <name>prccge525c</name>
</geneLocation>
<keyword evidence="2" id="KW-0614">Plasmid</keyword>
<dbReference type="Proteomes" id="UP000282195">
    <property type="component" value="Plasmid pRCCGE525c"/>
</dbReference>
<organism evidence="2 3">
    <name type="scientific">Rhizobium jaguaris</name>
    <dbReference type="NCBI Taxonomy" id="1312183"/>
    <lineage>
        <taxon>Bacteria</taxon>
        <taxon>Pseudomonadati</taxon>
        <taxon>Pseudomonadota</taxon>
        <taxon>Alphaproteobacteria</taxon>
        <taxon>Hyphomicrobiales</taxon>
        <taxon>Rhizobiaceae</taxon>
        <taxon>Rhizobium/Agrobacterium group</taxon>
        <taxon>Rhizobium</taxon>
    </lineage>
</organism>
<reference evidence="2 3" key="1">
    <citation type="submission" date="2018-10" db="EMBL/GenBank/DDBJ databases">
        <title>Rhizobium etli, R. leguminosarum and a new Rhizobium genospecies from Phaseolus dumosus.</title>
        <authorList>
            <person name="Ramirez-Puebla S.T."/>
            <person name="Rogel-Hernandez M.A."/>
            <person name="Guerrero G."/>
            <person name="Ormeno-Orrillo E."/>
            <person name="Martinez-Romero J.C."/>
            <person name="Negrete-Yankelevich S."/>
            <person name="Martinez-Romero E."/>
        </authorList>
    </citation>
    <scope>NUCLEOTIDE SEQUENCE [LARGE SCALE GENOMIC DNA]</scope>
    <source>
        <strain evidence="2 3">CCGE525</strain>
        <plasmid evidence="3">prccge525c</plasmid>
    </source>
</reference>
<dbReference type="AlphaFoldDB" id="A0A387G138"/>
<dbReference type="OrthoDB" id="9886260at2"/>
<dbReference type="EMBL" id="CP032695">
    <property type="protein sequence ID" value="AYG63095.1"/>
    <property type="molecule type" value="Genomic_DNA"/>
</dbReference>
<proteinExistence type="predicted"/>
<dbReference type="KEGG" id="rjg:CCGE525_30830"/>
<evidence type="ECO:0000313" key="2">
    <source>
        <dbReference type="EMBL" id="AYG63095.1"/>
    </source>
</evidence>
<accession>A0A387G138</accession>